<accession>A0A370BN13</accession>
<dbReference type="VEuPathDB" id="FungiDB:M747DRAFT_360556"/>
<reference evidence="2 3" key="1">
    <citation type="submission" date="2018-07" db="EMBL/GenBank/DDBJ databases">
        <title>Section-level genome sequencing of Aspergillus section Nigri to investigate inter- and intra-species variation.</title>
        <authorList>
            <consortium name="DOE Joint Genome Institute"/>
            <person name="Vesth T.C."/>
            <person name="Nybo J.L."/>
            <person name="Theobald S."/>
            <person name="Frisvad J.C."/>
            <person name="Larsen T.O."/>
            <person name="Nielsen K.F."/>
            <person name="Hoof J.B."/>
            <person name="Brandl J."/>
            <person name="Salamov A."/>
            <person name="Riley R."/>
            <person name="Gladden J.M."/>
            <person name="Phatale P."/>
            <person name="Nielsen M.T."/>
            <person name="Lyhne E.K."/>
            <person name="Kogle M.E."/>
            <person name="Strasser K."/>
            <person name="McDonnell E."/>
            <person name="Barry K."/>
            <person name="Clum A."/>
            <person name="Chen C."/>
            <person name="Nolan M."/>
            <person name="Sandor L."/>
            <person name="Kuo A."/>
            <person name="Lipzen A."/>
            <person name="Hainaut M."/>
            <person name="Drula E."/>
            <person name="Tsang A."/>
            <person name="Magnuson J.K."/>
            <person name="Henrissat B."/>
            <person name="Wiebenga A."/>
            <person name="Simmons B.A."/>
            <person name="Makela M.R."/>
            <person name="De vries R.P."/>
            <person name="Grigoriev I.V."/>
            <person name="Mortensen U.H."/>
            <person name="Baker S.E."/>
            <person name="Andersen M.R."/>
        </authorList>
    </citation>
    <scope>NUCLEOTIDE SEQUENCE [LARGE SCALE GENOMIC DNA]</scope>
    <source>
        <strain evidence="2 3">ATCC 13496</strain>
    </source>
</reference>
<evidence type="ECO:0000313" key="3">
    <source>
        <dbReference type="Proteomes" id="UP000253845"/>
    </source>
</evidence>
<sequence length="426" mass="47241">MPQADVLKNAYSPGKKSEAQQARIQCAVEKGTCSLFMYADANHLKWTLGLPGGWISVQRSASVNVERGDLVIIGQLAFSGRENKLLDQIKRAVPTLLSSGILEGNPPTRLRLVAILARSGRASLVQGSGRRSPVALGRASLRRIACQSYHGAQINLERPEYCHHTAHLTLQATRAASQYCDKISKTSRRQSPGPGRCTATRRGGQKRGQLSRRWLEVDCKEYKEELTGRLRQTRSDGLLRGRVRRLNGAKVASVGIIIDQGGRSSFPFILPEPRAPPLSSLQAIVGHMSSFGFRYETSQTDPQQPIVLKIHLPSWFWSDVLSAETYRSSTVELSGSSPLLAYLTNFLRERLGLYSTIEKRGTNNSDDYKLTANAHLMIEWRNGNPHCLKSRLPLRAPLRPRAWDELLILPAKVAGCSHLSIHSILQ</sequence>
<gene>
    <name evidence="2" type="ORF">M747DRAFT_360556</name>
</gene>
<dbReference type="EMBL" id="KZ851948">
    <property type="protein sequence ID" value="RDH15485.1"/>
    <property type="molecule type" value="Genomic_DNA"/>
</dbReference>
<proteinExistence type="predicted"/>
<evidence type="ECO:0000256" key="1">
    <source>
        <dbReference type="SAM" id="MobiDB-lite"/>
    </source>
</evidence>
<dbReference type="AlphaFoldDB" id="A0A370BN13"/>
<dbReference type="Proteomes" id="UP000253845">
    <property type="component" value="Unassembled WGS sequence"/>
</dbReference>
<feature type="region of interest" description="Disordered" evidence="1">
    <location>
        <begin position="184"/>
        <end position="205"/>
    </location>
</feature>
<protein>
    <submittedName>
        <fullName evidence="2">Uncharacterized protein</fullName>
    </submittedName>
</protein>
<organism evidence="2 3">
    <name type="scientific">Aspergillus niger ATCC 13496</name>
    <dbReference type="NCBI Taxonomy" id="1353008"/>
    <lineage>
        <taxon>Eukaryota</taxon>
        <taxon>Fungi</taxon>
        <taxon>Dikarya</taxon>
        <taxon>Ascomycota</taxon>
        <taxon>Pezizomycotina</taxon>
        <taxon>Eurotiomycetes</taxon>
        <taxon>Eurotiomycetidae</taxon>
        <taxon>Eurotiales</taxon>
        <taxon>Aspergillaceae</taxon>
        <taxon>Aspergillus</taxon>
        <taxon>Aspergillus subgen. Circumdati</taxon>
    </lineage>
</organism>
<evidence type="ECO:0000313" key="2">
    <source>
        <dbReference type="EMBL" id="RDH15485.1"/>
    </source>
</evidence>
<name>A0A370BN13_ASPNG</name>